<dbReference type="GO" id="GO:0005829">
    <property type="term" value="C:cytosol"/>
    <property type="evidence" value="ECO:0007669"/>
    <property type="project" value="TreeGrafter"/>
</dbReference>
<dbReference type="PANTHER" id="PTHR43393">
    <property type="entry name" value="CYTOKININ RIBOSIDE 5'-MONOPHOSPHATE PHOSPHORIBOHYDROLASE"/>
    <property type="match status" value="1"/>
</dbReference>
<evidence type="ECO:0000313" key="2">
    <source>
        <dbReference type="Proteomes" id="UP000185860"/>
    </source>
</evidence>
<sequence>MRKIIIGVMGPGANATEFDLENAYQLGKLIAEAGWVLLTGGRNEGVMDAASKGAKSANGLTIGILPSSDTSTASEAVDIAIVTDLGNARNNINVLSSDMIIACGMGAGTASEIALALKVNKQVILLNSDENSQVFFQSLAKDRVLVAENPGEAIELVRLRSPTF</sequence>
<dbReference type="STRING" id="454136.NIES2119_09105"/>
<dbReference type="Proteomes" id="UP000185860">
    <property type="component" value="Unassembled WGS sequence"/>
</dbReference>
<name>A0A1U7INB8_9CYAN</name>
<dbReference type="PANTHER" id="PTHR43393:SF3">
    <property type="entry name" value="LYSINE DECARBOXYLASE-LIKE PROTEIN"/>
    <property type="match status" value="1"/>
</dbReference>
<dbReference type="InterPro" id="IPR005268">
    <property type="entry name" value="CHP00725"/>
</dbReference>
<dbReference type="RefSeq" id="WP_073593151.1">
    <property type="nucleotide sequence ID" value="NZ_MRCE01000007.1"/>
</dbReference>
<organism evidence="1 2">
    <name type="scientific">[Phormidium ambiguum] IAM M-71</name>
    <dbReference type="NCBI Taxonomy" id="454136"/>
    <lineage>
        <taxon>Bacteria</taxon>
        <taxon>Bacillati</taxon>
        <taxon>Cyanobacteriota</taxon>
        <taxon>Cyanophyceae</taxon>
        <taxon>Oscillatoriophycideae</taxon>
        <taxon>Aerosakkonematales</taxon>
        <taxon>Aerosakkonemataceae</taxon>
        <taxon>Floridanema</taxon>
    </lineage>
</organism>
<dbReference type="EMBL" id="MRCE01000007">
    <property type="protein sequence ID" value="OKH38739.1"/>
    <property type="molecule type" value="Genomic_DNA"/>
</dbReference>
<dbReference type="Pfam" id="PF18306">
    <property type="entry name" value="LDcluster4"/>
    <property type="match status" value="1"/>
</dbReference>
<proteinExistence type="predicted"/>
<dbReference type="InterPro" id="IPR041164">
    <property type="entry name" value="LDcluster4"/>
</dbReference>
<protein>
    <submittedName>
        <fullName evidence="1">TIGR00725 family protein</fullName>
    </submittedName>
</protein>
<dbReference type="SUPFAM" id="SSF102405">
    <property type="entry name" value="MCP/YpsA-like"/>
    <property type="match status" value="1"/>
</dbReference>
<dbReference type="AlphaFoldDB" id="A0A1U7INB8"/>
<comment type="caution">
    <text evidence="1">The sequence shown here is derived from an EMBL/GenBank/DDBJ whole genome shotgun (WGS) entry which is preliminary data.</text>
</comment>
<accession>A0A1U7INB8</accession>
<dbReference type="InterPro" id="IPR052341">
    <property type="entry name" value="LOG_family_nucleotidases"/>
</dbReference>
<gene>
    <name evidence="1" type="ORF">NIES2119_09105</name>
</gene>
<reference evidence="1 2" key="1">
    <citation type="submission" date="2016-11" db="EMBL/GenBank/DDBJ databases">
        <title>Draft Genome Sequences of Nine Cyanobacterial Strains from Diverse Habitats.</title>
        <authorList>
            <person name="Zhu T."/>
            <person name="Hou S."/>
            <person name="Lu X."/>
            <person name="Hess W.R."/>
        </authorList>
    </citation>
    <scope>NUCLEOTIDE SEQUENCE [LARGE SCALE GENOMIC DNA]</scope>
    <source>
        <strain evidence="1 2">IAM M-71</strain>
    </source>
</reference>
<dbReference type="Gene3D" id="3.40.50.450">
    <property type="match status" value="1"/>
</dbReference>
<dbReference type="OrthoDB" id="9794907at2"/>
<evidence type="ECO:0000313" key="1">
    <source>
        <dbReference type="EMBL" id="OKH38739.1"/>
    </source>
</evidence>
<dbReference type="NCBIfam" id="TIGR00725">
    <property type="entry name" value="TIGR00725 family protein"/>
    <property type="match status" value="1"/>
</dbReference>